<proteinExistence type="predicted"/>
<feature type="non-terminal residue" evidence="1">
    <location>
        <position position="1"/>
    </location>
</feature>
<organism evidence="1 2">
    <name type="scientific">Pluteus cervinus</name>
    <dbReference type="NCBI Taxonomy" id="181527"/>
    <lineage>
        <taxon>Eukaryota</taxon>
        <taxon>Fungi</taxon>
        <taxon>Dikarya</taxon>
        <taxon>Basidiomycota</taxon>
        <taxon>Agaricomycotina</taxon>
        <taxon>Agaricomycetes</taxon>
        <taxon>Agaricomycetidae</taxon>
        <taxon>Agaricales</taxon>
        <taxon>Pluteineae</taxon>
        <taxon>Pluteaceae</taxon>
        <taxon>Pluteus</taxon>
    </lineage>
</organism>
<dbReference type="EMBL" id="ML209329">
    <property type="protein sequence ID" value="TFK58491.1"/>
    <property type="molecule type" value="Genomic_DNA"/>
</dbReference>
<protein>
    <submittedName>
        <fullName evidence="1">Uncharacterized protein</fullName>
    </submittedName>
</protein>
<name>A0ACD2ZYH3_9AGAR</name>
<evidence type="ECO:0000313" key="2">
    <source>
        <dbReference type="Proteomes" id="UP000308600"/>
    </source>
</evidence>
<dbReference type="Proteomes" id="UP000308600">
    <property type="component" value="Unassembled WGS sequence"/>
</dbReference>
<accession>A0ACD2ZYH3</accession>
<sequence length="498" mass="56168">NHPLRAWFDVREEILTEDLRREGRMGFDDGVCPHCTSTAAAYRCKECEGGEIVCKTCMLKLHERNGLHIIEWWNGTNFEHTSLKALGHRFQLGHPIGEICPKPVKPYNDDFVVIHTNGVHEIGLSFCKCFNAAERHTQLLRYGWFPATTHQPRTAASLNVLKQFQVLSFESKCSAFEFYQGLARLGDNTGIRSVRDRYRAFLTMVREYRHIKMVKRAGRGHDIMGIAGTKPGECAVLCPACPQPCYNLPKGWADGPKETQWIYRLFLAIDANFRLKRRKVSSESADPSVGSGWAYFVEQAPYAEHIKKFSEQSQAKSTCSSHSAVNNSRISDGLAASGVGSVGCARHDCFRPHSIGDLQKGERYANMDYLFLSSLHTVHYVDGAVVVSYDIACQWCQNLLQRIQAYAKSLRLDEVLVDSFTFLVPKFHLPAHIGKCQTQYSFNLHPHVGRTDGEAPERGWSHINPVATSTCEMGPGSRRDTLDDHFGDSNWKKTYQMG</sequence>
<gene>
    <name evidence="1" type="ORF">BDN72DRAFT_741540</name>
</gene>
<evidence type="ECO:0000313" key="1">
    <source>
        <dbReference type="EMBL" id="TFK58491.1"/>
    </source>
</evidence>
<reference evidence="1 2" key="1">
    <citation type="journal article" date="2019" name="Nat. Ecol. Evol.">
        <title>Megaphylogeny resolves global patterns of mushroom evolution.</title>
        <authorList>
            <person name="Varga T."/>
            <person name="Krizsan K."/>
            <person name="Foldi C."/>
            <person name="Dima B."/>
            <person name="Sanchez-Garcia M."/>
            <person name="Sanchez-Ramirez S."/>
            <person name="Szollosi G.J."/>
            <person name="Szarkandi J.G."/>
            <person name="Papp V."/>
            <person name="Albert L."/>
            <person name="Andreopoulos W."/>
            <person name="Angelini C."/>
            <person name="Antonin V."/>
            <person name="Barry K.W."/>
            <person name="Bougher N.L."/>
            <person name="Buchanan P."/>
            <person name="Buyck B."/>
            <person name="Bense V."/>
            <person name="Catcheside P."/>
            <person name="Chovatia M."/>
            <person name="Cooper J."/>
            <person name="Damon W."/>
            <person name="Desjardin D."/>
            <person name="Finy P."/>
            <person name="Geml J."/>
            <person name="Haridas S."/>
            <person name="Hughes K."/>
            <person name="Justo A."/>
            <person name="Karasinski D."/>
            <person name="Kautmanova I."/>
            <person name="Kiss B."/>
            <person name="Kocsube S."/>
            <person name="Kotiranta H."/>
            <person name="LaButti K.M."/>
            <person name="Lechner B.E."/>
            <person name="Liimatainen K."/>
            <person name="Lipzen A."/>
            <person name="Lukacs Z."/>
            <person name="Mihaltcheva S."/>
            <person name="Morgado L.N."/>
            <person name="Niskanen T."/>
            <person name="Noordeloos M.E."/>
            <person name="Ohm R.A."/>
            <person name="Ortiz-Santana B."/>
            <person name="Ovrebo C."/>
            <person name="Racz N."/>
            <person name="Riley R."/>
            <person name="Savchenko A."/>
            <person name="Shiryaev A."/>
            <person name="Soop K."/>
            <person name="Spirin V."/>
            <person name="Szebenyi C."/>
            <person name="Tomsovsky M."/>
            <person name="Tulloss R.E."/>
            <person name="Uehling J."/>
            <person name="Grigoriev I.V."/>
            <person name="Vagvolgyi C."/>
            <person name="Papp T."/>
            <person name="Martin F.M."/>
            <person name="Miettinen O."/>
            <person name="Hibbett D.S."/>
            <person name="Nagy L.G."/>
        </authorList>
    </citation>
    <scope>NUCLEOTIDE SEQUENCE [LARGE SCALE GENOMIC DNA]</scope>
    <source>
        <strain evidence="1 2">NL-1719</strain>
    </source>
</reference>
<feature type="non-terminal residue" evidence="1">
    <location>
        <position position="498"/>
    </location>
</feature>
<keyword evidence="2" id="KW-1185">Reference proteome</keyword>